<name>A0A3P7YMD6_9TREM</name>
<organism evidence="1 2">
    <name type="scientific">Schistosoma margrebowiei</name>
    <dbReference type="NCBI Taxonomy" id="48269"/>
    <lineage>
        <taxon>Eukaryota</taxon>
        <taxon>Metazoa</taxon>
        <taxon>Spiralia</taxon>
        <taxon>Lophotrochozoa</taxon>
        <taxon>Platyhelminthes</taxon>
        <taxon>Trematoda</taxon>
        <taxon>Digenea</taxon>
        <taxon>Strigeidida</taxon>
        <taxon>Schistosomatoidea</taxon>
        <taxon>Schistosomatidae</taxon>
        <taxon>Schistosoma</taxon>
    </lineage>
</organism>
<sequence length="83" mass="9933">MRLVSWMYLHPRVDFHQGTRTQYHSLQMPRKRLTMESKKSISFYSGLVSWMNLHHRDDVHSGTRTPYLPPKCQHITHLATESR</sequence>
<dbReference type="EMBL" id="UZAI01005153">
    <property type="protein sequence ID" value="VDO89310.1"/>
    <property type="molecule type" value="Genomic_DNA"/>
</dbReference>
<keyword evidence="2" id="KW-1185">Reference proteome</keyword>
<protein>
    <submittedName>
        <fullName evidence="1">Uncharacterized protein</fullName>
    </submittedName>
</protein>
<dbReference type="AlphaFoldDB" id="A0A3P7YMD6"/>
<proteinExistence type="predicted"/>
<reference evidence="1 2" key="1">
    <citation type="submission" date="2018-11" db="EMBL/GenBank/DDBJ databases">
        <authorList>
            <consortium name="Pathogen Informatics"/>
        </authorList>
    </citation>
    <scope>NUCLEOTIDE SEQUENCE [LARGE SCALE GENOMIC DNA]</scope>
    <source>
        <strain evidence="1 2">Zambia</strain>
    </source>
</reference>
<gene>
    <name evidence="1" type="ORF">SMRZ_LOCUS10189</name>
</gene>
<accession>A0A3P7YMD6</accession>
<dbReference type="Proteomes" id="UP000277204">
    <property type="component" value="Unassembled WGS sequence"/>
</dbReference>
<evidence type="ECO:0000313" key="2">
    <source>
        <dbReference type="Proteomes" id="UP000277204"/>
    </source>
</evidence>
<evidence type="ECO:0000313" key="1">
    <source>
        <dbReference type="EMBL" id="VDO89310.1"/>
    </source>
</evidence>